<dbReference type="Proteomes" id="UP000187283">
    <property type="component" value="Unassembled WGS sequence"/>
</dbReference>
<name>A0A1R1YCN8_9FUNG</name>
<gene>
    <name evidence="1" type="ORF">AYI70_g1428</name>
</gene>
<evidence type="ECO:0000313" key="1">
    <source>
        <dbReference type="EMBL" id="OMJ24673.1"/>
    </source>
</evidence>
<evidence type="ECO:0000313" key="2">
    <source>
        <dbReference type="Proteomes" id="UP000187283"/>
    </source>
</evidence>
<protein>
    <submittedName>
        <fullName evidence="1">Uncharacterized protein</fullName>
    </submittedName>
</protein>
<comment type="caution">
    <text evidence="1">The sequence shown here is derived from an EMBL/GenBank/DDBJ whole genome shotgun (WGS) entry which is preliminary data.</text>
</comment>
<accession>A0A1R1YCN8</accession>
<dbReference type="AlphaFoldDB" id="A0A1R1YCN8"/>
<sequence length="113" mass="13111">MWKRLTQTGNAKRRADKRLSTMTLFYQFDSQINYCFSNTDPIIKKSSRYCSEGNYTSATLKCVPDKHVSTYEYANRSIVTLEMVGNLYYLMCGEKCELNSSARLDEMQDVDNN</sequence>
<dbReference type="EMBL" id="LSSN01000300">
    <property type="protein sequence ID" value="OMJ24673.1"/>
    <property type="molecule type" value="Genomic_DNA"/>
</dbReference>
<keyword evidence="2" id="KW-1185">Reference proteome</keyword>
<reference evidence="1 2" key="1">
    <citation type="submission" date="2017-01" db="EMBL/GenBank/DDBJ databases">
        <authorList>
            <person name="Mah S.A."/>
            <person name="Swanson W.J."/>
            <person name="Moy G.W."/>
            <person name="Vacquier V.D."/>
        </authorList>
    </citation>
    <scope>NUCLEOTIDE SEQUENCE [LARGE SCALE GENOMIC DNA]</scope>
    <source>
        <strain evidence="1 2">GSMNP</strain>
    </source>
</reference>
<proteinExistence type="predicted"/>
<organism evidence="1 2">
    <name type="scientific">Smittium culicis</name>
    <dbReference type="NCBI Taxonomy" id="133412"/>
    <lineage>
        <taxon>Eukaryota</taxon>
        <taxon>Fungi</taxon>
        <taxon>Fungi incertae sedis</taxon>
        <taxon>Zoopagomycota</taxon>
        <taxon>Kickxellomycotina</taxon>
        <taxon>Harpellomycetes</taxon>
        <taxon>Harpellales</taxon>
        <taxon>Legeriomycetaceae</taxon>
        <taxon>Smittium</taxon>
    </lineage>
</organism>